<dbReference type="SUPFAM" id="SSF50022">
    <property type="entry name" value="ISP domain"/>
    <property type="match status" value="1"/>
</dbReference>
<dbReference type="RefSeq" id="WP_015323756.1">
    <property type="nucleotide sequence ID" value="NC_019977.1"/>
</dbReference>
<dbReference type="EMBL" id="CP003362">
    <property type="protein sequence ID" value="AGB48587.1"/>
    <property type="molecule type" value="Genomic_DNA"/>
</dbReference>
<evidence type="ECO:0000256" key="3">
    <source>
        <dbReference type="ARBA" id="ARBA00023004"/>
    </source>
</evidence>
<keyword evidence="4" id="KW-0411">Iron-sulfur</keyword>
<keyword evidence="7" id="KW-0223">Dioxygenase</keyword>
<dbReference type="GeneID" id="14407418"/>
<comment type="cofactor">
    <cofactor evidence="5">
        <name>[2Fe-2S] cluster</name>
        <dbReference type="ChEBI" id="CHEBI:190135"/>
    </cofactor>
</comment>
<dbReference type="PANTHER" id="PTHR21496">
    <property type="entry name" value="FERREDOXIN-RELATED"/>
    <property type="match status" value="1"/>
</dbReference>
<name>L0KT24_METHD</name>
<organism evidence="7 8">
    <name type="scientific">Methanomethylovorans hollandica (strain DSM 15978 / NBRC 107637 / DMS1)</name>
    <dbReference type="NCBI Taxonomy" id="867904"/>
    <lineage>
        <taxon>Archaea</taxon>
        <taxon>Methanobacteriati</taxon>
        <taxon>Methanobacteriota</taxon>
        <taxon>Stenosarchaea group</taxon>
        <taxon>Methanomicrobia</taxon>
        <taxon>Methanosarcinales</taxon>
        <taxon>Methanosarcinaceae</taxon>
        <taxon>Methanomethylovorans</taxon>
    </lineage>
</organism>
<evidence type="ECO:0000256" key="5">
    <source>
        <dbReference type="ARBA" id="ARBA00034078"/>
    </source>
</evidence>
<dbReference type="HOGENOM" id="CLU_055690_5_0_2"/>
<dbReference type="Proteomes" id="UP000010866">
    <property type="component" value="Chromosome"/>
</dbReference>
<dbReference type="GO" id="GO:0046872">
    <property type="term" value="F:metal ion binding"/>
    <property type="evidence" value="ECO:0007669"/>
    <property type="project" value="UniProtKB-KW"/>
</dbReference>
<keyword evidence="7" id="KW-0560">Oxidoreductase</keyword>
<dbReference type="InterPro" id="IPR036922">
    <property type="entry name" value="Rieske_2Fe-2S_sf"/>
</dbReference>
<keyword evidence="1" id="KW-0001">2Fe-2S</keyword>
<dbReference type="CDD" id="cd03467">
    <property type="entry name" value="Rieske"/>
    <property type="match status" value="1"/>
</dbReference>
<dbReference type="PROSITE" id="PS51296">
    <property type="entry name" value="RIESKE"/>
    <property type="match status" value="1"/>
</dbReference>
<dbReference type="Pfam" id="PF00355">
    <property type="entry name" value="Rieske"/>
    <property type="match status" value="1"/>
</dbReference>
<protein>
    <submittedName>
        <fullName evidence="7">Ferredoxin subunit of nitrite reductase and ring-hydroxylating dioxygenase</fullName>
    </submittedName>
</protein>
<dbReference type="OrthoDB" id="6837at2157"/>
<reference evidence="8" key="1">
    <citation type="submission" date="2012-02" db="EMBL/GenBank/DDBJ databases">
        <title>Complete sequence of chromosome of Methanomethylovorans hollandica DSM 15978.</title>
        <authorList>
            <person name="Lucas S."/>
            <person name="Copeland A."/>
            <person name="Lapidus A."/>
            <person name="Glavina del Rio T."/>
            <person name="Dalin E."/>
            <person name="Tice H."/>
            <person name="Bruce D."/>
            <person name="Goodwin L."/>
            <person name="Pitluck S."/>
            <person name="Peters L."/>
            <person name="Mikhailova N."/>
            <person name="Held B."/>
            <person name="Kyrpides N."/>
            <person name="Mavromatis K."/>
            <person name="Ivanova N."/>
            <person name="Brettin T."/>
            <person name="Detter J.C."/>
            <person name="Han C."/>
            <person name="Larimer F."/>
            <person name="Land M."/>
            <person name="Hauser L."/>
            <person name="Markowitz V."/>
            <person name="Cheng J.-F."/>
            <person name="Hugenholtz P."/>
            <person name="Woyke T."/>
            <person name="Wu D."/>
            <person name="Spring S."/>
            <person name="Schroeder M."/>
            <person name="Brambilla E."/>
            <person name="Klenk H.-P."/>
            <person name="Eisen J.A."/>
        </authorList>
    </citation>
    <scope>NUCLEOTIDE SEQUENCE [LARGE SCALE GENOMIC DNA]</scope>
    <source>
        <strain evidence="8">DSM 15978 / NBRC 107637 / DMS1</strain>
    </source>
</reference>
<dbReference type="InterPro" id="IPR017941">
    <property type="entry name" value="Rieske_2Fe-2S"/>
</dbReference>
<evidence type="ECO:0000256" key="4">
    <source>
        <dbReference type="ARBA" id="ARBA00023014"/>
    </source>
</evidence>
<gene>
    <name evidence="7" type="ordered locus">Metho_0312</name>
</gene>
<evidence type="ECO:0000313" key="7">
    <source>
        <dbReference type="EMBL" id="AGB48587.1"/>
    </source>
</evidence>
<dbReference type="KEGG" id="mhz:Metho_0312"/>
<keyword evidence="2" id="KW-0479">Metal-binding</keyword>
<feature type="domain" description="Rieske" evidence="6">
    <location>
        <begin position="7"/>
        <end position="101"/>
    </location>
</feature>
<dbReference type="AlphaFoldDB" id="L0KT24"/>
<dbReference type="STRING" id="867904.Metho_0312"/>
<evidence type="ECO:0000256" key="1">
    <source>
        <dbReference type="ARBA" id="ARBA00022714"/>
    </source>
</evidence>
<dbReference type="Gene3D" id="2.102.10.10">
    <property type="entry name" value="Rieske [2Fe-2S] iron-sulphur domain"/>
    <property type="match status" value="1"/>
</dbReference>
<sequence>MSEGNWVYVLETAELVDGEKKALVVDGQRIALIKKGNELFAISNKCVHMECPLSKGELEGYIIKCPCHDWRFDIRSGEFLDARELKVDVYELQVSDGKIYLKIKGEN</sequence>
<dbReference type="PANTHER" id="PTHR21496:SF0">
    <property type="entry name" value="RIESKE DOMAIN-CONTAINING PROTEIN"/>
    <property type="match status" value="1"/>
</dbReference>
<keyword evidence="3" id="KW-0408">Iron</keyword>
<proteinExistence type="predicted"/>
<keyword evidence="8" id="KW-1185">Reference proteome</keyword>
<dbReference type="GO" id="GO:0051537">
    <property type="term" value="F:2 iron, 2 sulfur cluster binding"/>
    <property type="evidence" value="ECO:0007669"/>
    <property type="project" value="UniProtKB-KW"/>
</dbReference>
<evidence type="ECO:0000256" key="2">
    <source>
        <dbReference type="ARBA" id="ARBA00022723"/>
    </source>
</evidence>
<evidence type="ECO:0000259" key="6">
    <source>
        <dbReference type="PROSITE" id="PS51296"/>
    </source>
</evidence>
<evidence type="ECO:0000313" key="8">
    <source>
        <dbReference type="Proteomes" id="UP000010866"/>
    </source>
</evidence>
<accession>L0KT24</accession>
<dbReference type="GO" id="GO:0051213">
    <property type="term" value="F:dioxygenase activity"/>
    <property type="evidence" value="ECO:0007669"/>
    <property type="project" value="UniProtKB-KW"/>
</dbReference>